<name>A0A4Z2FN67_9TELE</name>
<evidence type="ECO:0000313" key="1">
    <source>
        <dbReference type="EMBL" id="TNN42335.1"/>
    </source>
</evidence>
<proteinExistence type="predicted"/>
<sequence>MKSSEWTLGFRLQLQRKSNMAAVIVDLNCGTSDETDTDEAFGTNGRTSRLAHCARLTEPTLREETMLR</sequence>
<gene>
    <name evidence="1" type="ORF">EYF80_047506</name>
</gene>
<keyword evidence="2" id="KW-1185">Reference proteome</keyword>
<comment type="caution">
    <text evidence="1">The sequence shown here is derived from an EMBL/GenBank/DDBJ whole genome shotgun (WGS) entry which is preliminary data.</text>
</comment>
<organism evidence="1 2">
    <name type="scientific">Liparis tanakae</name>
    <name type="common">Tanaka's snailfish</name>
    <dbReference type="NCBI Taxonomy" id="230148"/>
    <lineage>
        <taxon>Eukaryota</taxon>
        <taxon>Metazoa</taxon>
        <taxon>Chordata</taxon>
        <taxon>Craniata</taxon>
        <taxon>Vertebrata</taxon>
        <taxon>Euteleostomi</taxon>
        <taxon>Actinopterygii</taxon>
        <taxon>Neopterygii</taxon>
        <taxon>Teleostei</taxon>
        <taxon>Neoteleostei</taxon>
        <taxon>Acanthomorphata</taxon>
        <taxon>Eupercaria</taxon>
        <taxon>Perciformes</taxon>
        <taxon>Cottioidei</taxon>
        <taxon>Cottales</taxon>
        <taxon>Liparidae</taxon>
        <taxon>Liparis</taxon>
    </lineage>
</organism>
<dbReference type="AlphaFoldDB" id="A0A4Z2FN67"/>
<dbReference type="EMBL" id="SRLO01001044">
    <property type="protein sequence ID" value="TNN42335.1"/>
    <property type="molecule type" value="Genomic_DNA"/>
</dbReference>
<protein>
    <submittedName>
        <fullName evidence="1">Uncharacterized protein</fullName>
    </submittedName>
</protein>
<evidence type="ECO:0000313" key="2">
    <source>
        <dbReference type="Proteomes" id="UP000314294"/>
    </source>
</evidence>
<reference evidence="1 2" key="1">
    <citation type="submission" date="2019-03" db="EMBL/GenBank/DDBJ databases">
        <title>First draft genome of Liparis tanakae, snailfish: a comprehensive survey of snailfish specific genes.</title>
        <authorList>
            <person name="Kim W."/>
            <person name="Song I."/>
            <person name="Jeong J.-H."/>
            <person name="Kim D."/>
            <person name="Kim S."/>
            <person name="Ryu S."/>
            <person name="Song J.Y."/>
            <person name="Lee S.K."/>
        </authorList>
    </citation>
    <scope>NUCLEOTIDE SEQUENCE [LARGE SCALE GENOMIC DNA]</scope>
    <source>
        <tissue evidence="1">Muscle</tissue>
    </source>
</reference>
<dbReference type="Proteomes" id="UP000314294">
    <property type="component" value="Unassembled WGS sequence"/>
</dbReference>
<accession>A0A4Z2FN67</accession>